<dbReference type="PANTHER" id="PTHR47811:SF1">
    <property type="entry name" value="TRNA PSEUDOURIDINE SYNTHASE D"/>
    <property type="match status" value="1"/>
</dbReference>
<evidence type="ECO:0000313" key="7">
    <source>
        <dbReference type="Proteomes" id="UP001139971"/>
    </source>
</evidence>
<proteinExistence type="inferred from homology"/>
<dbReference type="HAMAP" id="MF_01082">
    <property type="entry name" value="TruD"/>
    <property type="match status" value="1"/>
</dbReference>
<dbReference type="InterPro" id="IPR020103">
    <property type="entry name" value="PsdUridine_synth_cat_dom_sf"/>
</dbReference>
<dbReference type="EMBL" id="JAOVZO020000020">
    <property type="protein sequence ID" value="MDC8015275.1"/>
    <property type="molecule type" value="Genomic_DNA"/>
</dbReference>
<dbReference type="RefSeq" id="WP_263544288.1">
    <property type="nucleotide sequence ID" value="NZ_JAOVZO020000020.1"/>
</dbReference>
<dbReference type="CDD" id="cd02575">
    <property type="entry name" value="PseudoU_synth_EcTruD"/>
    <property type="match status" value="1"/>
</dbReference>
<dbReference type="Pfam" id="PF01142">
    <property type="entry name" value="TruD"/>
    <property type="match status" value="2"/>
</dbReference>
<feature type="active site" description="Nucleophile" evidence="4">
    <location>
        <position position="77"/>
    </location>
</feature>
<accession>A0A9X3YPV0</accession>
<keyword evidence="2 4" id="KW-0819">tRNA processing</keyword>
<dbReference type="InterPro" id="IPR050170">
    <property type="entry name" value="TruD_pseudoU_synthase"/>
</dbReference>
<keyword evidence="3 4" id="KW-0413">Isomerase</keyword>
<comment type="catalytic activity">
    <reaction evidence="4">
        <text>uridine(13) in tRNA = pseudouridine(13) in tRNA</text>
        <dbReference type="Rhea" id="RHEA:42540"/>
        <dbReference type="Rhea" id="RHEA-COMP:10105"/>
        <dbReference type="Rhea" id="RHEA-COMP:10106"/>
        <dbReference type="ChEBI" id="CHEBI:65314"/>
        <dbReference type="ChEBI" id="CHEBI:65315"/>
        <dbReference type="EC" id="5.4.99.27"/>
    </reaction>
</comment>
<dbReference type="Proteomes" id="UP001139971">
    <property type="component" value="Unassembled WGS sequence"/>
</dbReference>
<protein>
    <recommendedName>
        <fullName evidence="4">tRNA pseudouridine synthase D</fullName>
        <ecNumber evidence="4">5.4.99.27</ecNumber>
    </recommendedName>
    <alternativeName>
        <fullName evidence="4">tRNA pseudouridine(13) synthase</fullName>
    </alternativeName>
    <alternativeName>
        <fullName evidence="4">tRNA pseudouridylate synthase D</fullName>
    </alternativeName>
    <alternativeName>
        <fullName evidence="4">tRNA-uridine isomerase D</fullName>
    </alternativeName>
</protein>
<dbReference type="GO" id="GO:0005829">
    <property type="term" value="C:cytosol"/>
    <property type="evidence" value="ECO:0007669"/>
    <property type="project" value="TreeGrafter"/>
</dbReference>
<dbReference type="InterPro" id="IPR001656">
    <property type="entry name" value="PsdUridine_synth_TruD"/>
</dbReference>
<dbReference type="PANTHER" id="PTHR47811">
    <property type="entry name" value="TRNA PSEUDOURIDINE SYNTHASE D"/>
    <property type="match status" value="1"/>
</dbReference>
<dbReference type="Gene3D" id="3.30.2340.10">
    <property type="entry name" value="TruD, insertion domain"/>
    <property type="match status" value="1"/>
</dbReference>
<evidence type="ECO:0000256" key="3">
    <source>
        <dbReference type="ARBA" id="ARBA00023235"/>
    </source>
</evidence>
<evidence type="ECO:0000256" key="1">
    <source>
        <dbReference type="ARBA" id="ARBA00007953"/>
    </source>
</evidence>
<evidence type="ECO:0000259" key="5">
    <source>
        <dbReference type="PROSITE" id="PS50984"/>
    </source>
</evidence>
<dbReference type="GO" id="GO:0031119">
    <property type="term" value="P:tRNA pseudouridine synthesis"/>
    <property type="evidence" value="ECO:0007669"/>
    <property type="project" value="UniProtKB-UniRule"/>
</dbReference>
<gene>
    <name evidence="4 6" type="primary">truD</name>
    <name evidence="6" type="ORF">OD750_022275</name>
</gene>
<dbReference type="InterPro" id="IPR011760">
    <property type="entry name" value="PsdUridine_synth_TruD_insert"/>
</dbReference>
<dbReference type="SUPFAM" id="SSF55120">
    <property type="entry name" value="Pseudouridine synthase"/>
    <property type="match status" value="1"/>
</dbReference>
<evidence type="ECO:0000256" key="4">
    <source>
        <dbReference type="HAMAP-Rule" id="MF_01082"/>
    </source>
</evidence>
<dbReference type="Gene3D" id="3.30.2350.20">
    <property type="entry name" value="TruD, catalytic domain"/>
    <property type="match status" value="1"/>
</dbReference>
<comment type="similarity">
    <text evidence="1 4">Belongs to the pseudouridine synthase TruD family.</text>
</comment>
<keyword evidence="7" id="KW-1185">Reference proteome</keyword>
<dbReference type="AlphaFoldDB" id="A0A9X3YPV0"/>
<dbReference type="InterPro" id="IPR042214">
    <property type="entry name" value="TruD_catalytic"/>
</dbReference>
<comment type="caution">
    <text evidence="6">The sequence shown here is derived from an EMBL/GenBank/DDBJ whole genome shotgun (WGS) entry which is preliminary data.</text>
</comment>
<feature type="domain" description="TRUD" evidence="5">
    <location>
        <begin position="153"/>
        <end position="298"/>
    </location>
</feature>
<dbReference type="NCBIfam" id="NF002153">
    <property type="entry name" value="PRK00984.1-2"/>
    <property type="match status" value="1"/>
</dbReference>
<dbReference type="PROSITE" id="PS50984">
    <property type="entry name" value="TRUD"/>
    <property type="match status" value="1"/>
</dbReference>
<reference evidence="6" key="1">
    <citation type="submission" date="2023-02" db="EMBL/GenBank/DDBJ databases">
        <title>Tahibacter soli sp. nov. isolated from soil.</title>
        <authorList>
            <person name="Baek J.H."/>
            <person name="Lee J.K."/>
            <person name="Choi D.G."/>
            <person name="Jeon C.O."/>
        </authorList>
    </citation>
    <scope>NUCLEOTIDE SEQUENCE</scope>
    <source>
        <strain evidence="6">BL</strain>
    </source>
</reference>
<dbReference type="GO" id="GO:0160150">
    <property type="term" value="F:tRNA pseudouridine(13) synthase activity"/>
    <property type="evidence" value="ECO:0007669"/>
    <property type="project" value="UniProtKB-EC"/>
</dbReference>
<evidence type="ECO:0000256" key="2">
    <source>
        <dbReference type="ARBA" id="ARBA00022694"/>
    </source>
</evidence>
<dbReference type="EC" id="5.4.99.27" evidence="4"/>
<dbReference type="GO" id="GO:0003723">
    <property type="term" value="F:RNA binding"/>
    <property type="evidence" value="ECO:0007669"/>
    <property type="project" value="InterPro"/>
</dbReference>
<dbReference type="InterPro" id="IPR043165">
    <property type="entry name" value="TruD_insert_sf"/>
</dbReference>
<organism evidence="6 7">
    <name type="scientific">Tahibacter soli</name>
    <dbReference type="NCBI Taxonomy" id="2983605"/>
    <lineage>
        <taxon>Bacteria</taxon>
        <taxon>Pseudomonadati</taxon>
        <taxon>Pseudomonadota</taxon>
        <taxon>Gammaproteobacteria</taxon>
        <taxon>Lysobacterales</taxon>
        <taxon>Rhodanobacteraceae</taxon>
        <taxon>Tahibacter</taxon>
    </lineage>
</organism>
<name>A0A9X3YPV0_9GAMM</name>
<evidence type="ECO:0000313" key="6">
    <source>
        <dbReference type="EMBL" id="MDC8015275.1"/>
    </source>
</evidence>
<comment type="function">
    <text evidence="4">Responsible for synthesis of pseudouridine from uracil-13 in transfer RNAs.</text>
</comment>
<sequence>MSDAPYAHGGPPLTARLRATPEDFVVDEDLGFAPDGAGEHVFVRVEKRGANTDFVARELARYAGVTTDAVSYAGIKDRHALARQTFSVAVPIKREVDWPALTHAEFRVIEARRHGRKLKRGALKGNAFVIVLTDVVGDRDAAGRVLARIAAHGVPNYYGEQRFGRDAGNVERARAMFAGRRVQRHERSLLLSSARSHLFNEVLARRVADGDWNRARDGDVFMLEGSHSIFGPEPATPELVARIDGRDVHPTGPLWGRGALRTQGNAEALERSVADAGRELADGLERAGLDQERRSLRLCAQRLEWEWVAESALRIAFALPAGCYATTILRELARHDLGEAIAAMQE</sequence>